<keyword evidence="2" id="KW-1185">Reference proteome</keyword>
<proteinExistence type="predicted"/>
<sequence length="237" mass="26560">MPHDSANALSPSLEDAQRALREDGFIDLQDTRIGEYVQQMELRKFPFFSKWGLESCKTYVFDDEVRRIPKLLVNLLGPCRLGHWLRYKAEPNHVEALITGGREAGLGALGIHQIAKGSRITFYPGSHLVDLPTKKTEETKRGLHETTDAALREAGCEPVEKEFPDGGLIIRAGRLYVSLKEGYVITIVFATKQVLASWPEIELPPIAELIRNVIKLETEKIQVNFAIGNSITIKTHS</sequence>
<reference evidence="1" key="1">
    <citation type="journal article" date="2021" name="Nat. Commun.">
        <title>Genetic determinants of endophytism in the Arabidopsis root mycobiome.</title>
        <authorList>
            <person name="Mesny F."/>
            <person name="Miyauchi S."/>
            <person name="Thiergart T."/>
            <person name="Pickel B."/>
            <person name="Atanasova L."/>
            <person name="Karlsson M."/>
            <person name="Huettel B."/>
            <person name="Barry K.W."/>
            <person name="Haridas S."/>
            <person name="Chen C."/>
            <person name="Bauer D."/>
            <person name="Andreopoulos W."/>
            <person name="Pangilinan J."/>
            <person name="LaButti K."/>
            <person name="Riley R."/>
            <person name="Lipzen A."/>
            <person name="Clum A."/>
            <person name="Drula E."/>
            <person name="Henrissat B."/>
            <person name="Kohler A."/>
            <person name="Grigoriev I.V."/>
            <person name="Martin F.M."/>
            <person name="Hacquard S."/>
        </authorList>
    </citation>
    <scope>NUCLEOTIDE SEQUENCE</scope>
    <source>
        <strain evidence="1">MPI-CAGE-AT-0147</strain>
    </source>
</reference>
<dbReference type="EMBL" id="JAGMUV010000012">
    <property type="protein sequence ID" value="KAH7137577.1"/>
    <property type="molecule type" value="Genomic_DNA"/>
</dbReference>
<evidence type="ECO:0000313" key="1">
    <source>
        <dbReference type="EMBL" id="KAH7137577.1"/>
    </source>
</evidence>
<comment type="caution">
    <text evidence="1">The sequence shown here is derived from an EMBL/GenBank/DDBJ whole genome shotgun (WGS) entry which is preliminary data.</text>
</comment>
<accession>A0A9P9EI79</accession>
<dbReference type="AlphaFoldDB" id="A0A9P9EI79"/>
<gene>
    <name evidence="1" type="ORF">EDB81DRAFT_655809</name>
</gene>
<evidence type="ECO:0000313" key="2">
    <source>
        <dbReference type="Proteomes" id="UP000738349"/>
    </source>
</evidence>
<organism evidence="1 2">
    <name type="scientific">Dactylonectria macrodidyma</name>
    <dbReference type="NCBI Taxonomy" id="307937"/>
    <lineage>
        <taxon>Eukaryota</taxon>
        <taxon>Fungi</taxon>
        <taxon>Dikarya</taxon>
        <taxon>Ascomycota</taxon>
        <taxon>Pezizomycotina</taxon>
        <taxon>Sordariomycetes</taxon>
        <taxon>Hypocreomycetidae</taxon>
        <taxon>Hypocreales</taxon>
        <taxon>Nectriaceae</taxon>
        <taxon>Dactylonectria</taxon>
    </lineage>
</organism>
<name>A0A9P9EI79_9HYPO</name>
<protein>
    <submittedName>
        <fullName evidence="1">Uncharacterized protein</fullName>
    </submittedName>
</protein>
<dbReference type="Proteomes" id="UP000738349">
    <property type="component" value="Unassembled WGS sequence"/>
</dbReference>
<dbReference type="OrthoDB" id="5068804at2759"/>